<dbReference type="FunFam" id="3.40.50.720:FF:000019">
    <property type="entry name" value="Glycerol-3-phosphate dehydrogenase [NAD(P)+]"/>
    <property type="match status" value="1"/>
</dbReference>
<dbReference type="GO" id="GO:0005975">
    <property type="term" value="P:carbohydrate metabolic process"/>
    <property type="evidence" value="ECO:0007669"/>
    <property type="project" value="InterPro"/>
</dbReference>
<evidence type="ECO:0000256" key="1">
    <source>
        <dbReference type="ARBA" id="ARBA00011009"/>
    </source>
</evidence>
<dbReference type="AlphaFoldDB" id="A0A2W5KAR4"/>
<comment type="pathway">
    <text evidence="10">Membrane lipid metabolism; glycerophospholipid metabolism.</text>
</comment>
<comment type="catalytic activity">
    <reaction evidence="10">
        <text>sn-glycerol 3-phosphate + NAD(+) = dihydroxyacetone phosphate + NADH + H(+)</text>
        <dbReference type="Rhea" id="RHEA:11092"/>
        <dbReference type="ChEBI" id="CHEBI:15378"/>
        <dbReference type="ChEBI" id="CHEBI:57540"/>
        <dbReference type="ChEBI" id="CHEBI:57597"/>
        <dbReference type="ChEBI" id="CHEBI:57642"/>
        <dbReference type="ChEBI" id="CHEBI:57945"/>
        <dbReference type="EC" id="1.1.1.94"/>
    </reaction>
</comment>
<dbReference type="GO" id="GO:0046168">
    <property type="term" value="P:glycerol-3-phosphate catabolic process"/>
    <property type="evidence" value="ECO:0007669"/>
    <property type="project" value="InterPro"/>
</dbReference>
<feature type="binding site" evidence="10">
    <location>
        <position position="45"/>
    </location>
    <ligand>
        <name>NADPH</name>
        <dbReference type="ChEBI" id="CHEBI:57783"/>
    </ligand>
</feature>
<protein>
    <recommendedName>
        <fullName evidence="10">Glycerol-3-phosphate dehydrogenase [NAD(P)+]</fullName>
        <ecNumber evidence="10">1.1.1.94</ecNumber>
    </recommendedName>
    <alternativeName>
        <fullName evidence="10">NAD(P)(+)-dependent glycerol-3-phosphate dehydrogenase</fullName>
    </alternativeName>
    <alternativeName>
        <fullName evidence="10">NAD(P)H-dependent dihydroxyacetone-phosphate reductase</fullName>
    </alternativeName>
</protein>
<comment type="function">
    <text evidence="10">Catalyzes the reduction of the glycolytic intermediate dihydroxyacetone phosphate (DHAP) to sn-glycerol 3-phosphate (G3P), the key precursor for phospholipid synthesis.</text>
</comment>
<comment type="caution">
    <text evidence="10">Lacks conserved residue(s) required for the propagation of feature annotation.</text>
</comment>
<evidence type="ECO:0000256" key="12">
    <source>
        <dbReference type="PIRSR" id="PIRSR000114-2"/>
    </source>
</evidence>
<dbReference type="GO" id="GO:0046167">
    <property type="term" value="P:glycerol-3-phosphate biosynthetic process"/>
    <property type="evidence" value="ECO:0007669"/>
    <property type="project" value="UniProtKB-UniRule"/>
</dbReference>
<evidence type="ECO:0000259" key="16">
    <source>
        <dbReference type="Pfam" id="PF01210"/>
    </source>
</evidence>
<feature type="binding site" evidence="12">
    <location>
        <begin position="265"/>
        <end position="266"/>
    </location>
    <ligand>
        <name>substrate</name>
    </ligand>
</feature>
<keyword evidence="10" id="KW-0963">Cytoplasm</keyword>
<feature type="binding site" evidence="10">
    <location>
        <position position="150"/>
    </location>
    <ligand>
        <name>NADPH</name>
        <dbReference type="ChEBI" id="CHEBI:57783"/>
    </ligand>
</feature>
<feature type="binding site" evidence="10">
    <location>
        <position position="254"/>
    </location>
    <ligand>
        <name>sn-glycerol 3-phosphate</name>
        <dbReference type="ChEBI" id="CHEBI:57597"/>
    </ligand>
</feature>
<feature type="binding site" evidence="10">
    <location>
        <position position="148"/>
    </location>
    <ligand>
        <name>sn-glycerol 3-phosphate</name>
        <dbReference type="ChEBI" id="CHEBI:57597"/>
    </ligand>
</feature>
<dbReference type="EMBL" id="QFPN01000008">
    <property type="protein sequence ID" value="PZQ13099.1"/>
    <property type="molecule type" value="Genomic_DNA"/>
</dbReference>
<comment type="catalytic activity">
    <reaction evidence="10 15">
        <text>sn-glycerol 3-phosphate + NADP(+) = dihydroxyacetone phosphate + NADPH + H(+)</text>
        <dbReference type="Rhea" id="RHEA:11096"/>
        <dbReference type="ChEBI" id="CHEBI:15378"/>
        <dbReference type="ChEBI" id="CHEBI:57597"/>
        <dbReference type="ChEBI" id="CHEBI:57642"/>
        <dbReference type="ChEBI" id="CHEBI:57783"/>
        <dbReference type="ChEBI" id="CHEBI:58349"/>
        <dbReference type="EC" id="1.1.1.94"/>
    </reaction>
</comment>
<dbReference type="GO" id="GO:0005829">
    <property type="term" value="C:cytosol"/>
    <property type="evidence" value="ECO:0007669"/>
    <property type="project" value="TreeGrafter"/>
</dbReference>
<feature type="binding site" evidence="10">
    <location>
        <position position="264"/>
    </location>
    <ligand>
        <name>sn-glycerol 3-phosphate</name>
        <dbReference type="ChEBI" id="CHEBI:57597"/>
    </ligand>
</feature>
<dbReference type="Pfam" id="PF01210">
    <property type="entry name" value="NAD_Gly3P_dh_N"/>
    <property type="match status" value="1"/>
</dbReference>
<dbReference type="InterPro" id="IPR006168">
    <property type="entry name" value="G3P_DH_NAD-dep"/>
</dbReference>
<evidence type="ECO:0000256" key="15">
    <source>
        <dbReference type="RuleBase" id="RU000439"/>
    </source>
</evidence>
<keyword evidence="6 10" id="KW-0520">NAD</keyword>
<evidence type="ECO:0000256" key="7">
    <source>
        <dbReference type="ARBA" id="ARBA00023098"/>
    </source>
</evidence>
<keyword evidence="3 10" id="KW-0547">Nucleotide-binding</keyword>
<dbReference type="GO" id="GO:0008654">
    <property type="term" value="P:phospholipid biosynthetic process"/>
    <property type="evidence" value="ECO:0007669"/>
    <property type="project" value="UniProtKB-KW"/>
</dbReference>
<dbReference type="InterPro" id="IPR013328">
    <property type="entry name" value="6PGD_dom2"/>
</dbReference>
<keyword evidence="2 10" id="KW-0444">Lipid biosynthesis</keyword>
<evidence type="ECO:0000259" key="17">
    <source>
        <dbReference type="Pfam" id="PF07479"/>
    </source>
</evidence>
<dbReference type="GO" id="GO:0051287">
    <property type="term" value="F:NAD binding"/>
    <property type="evidence" value="ECO:0007669"/>
    <property type="project" value="InterPro"/>
</dbReference>
<dbReference type="GO" id="GO:0141152">
    <property type="term" value="F:glycerol-3-phosphate dehydrogenase (NAD+) activity"/>
    <property type="evidence" value="ECO:0007669"/>
    <property type="project" value="RHEA"/>
</dbReference>
<feature type="binding site" evidence="10">
    <location>
        <position position="265"/>
    </location>
    <ligand>
        <name>sn-glycerol 3-phosphate</name>
        <dbReference type="ChEBI" id="CHEBI:57597"/>
    </ligand>
</feature>
<dbReference type="HAMAP" id="MF_00394">
    <property type="entry name" value="NAD_Glyc3P_dehydrog"/>
    <property type="match status" value="1"/>
</dbReference>
<evidence type="ECO:0000313" key="18">
    <source>
        <dbReference type="EMBL" id="PZQ13099.1"/>
    </source>
</evidence>
<reference evidence="18 19" key="1">
    <citation type="submission" date="2017-08" db="EMBL/GenBank/DDBJ databases">
        <title>Infants hospitalized years apart are colonized by the same room-sourced microbial strains.</title>
        <authorList>
            <person name="Brooks B."/>
            <person name="Olm M.R."/>
            <person name="Firek B.A."/>
            <person name="Baker R."/>
            <person name="Thomas B.C."/>
            <person name="Morowitz M.J."/>
            <person name="Banfield J.F."/>
        </authorList>
    </citation>
    <scope>NUCLEOTIDE SEQUENCE [LARGE SCALE GENOMIC DNA]</scope>
    <source>
        <strain evidence="18">S2_005_003_R2_43</strain>
    </source>
</reference>
<evidence type="ECO:0000313" key="19">
    <source>
        <dbReference type="Proteomes" id="UP000249577"/>
    </source>
</evidence>
<dbReference type="Gene3D" id="1.10.1040.10">
    <property type="entry name" value="N-(1-d-carboxylethyl)-l-norvaline Dehydrogenase, domain 2"/>
    <property type="match status" value="1"/>
</dbReference>
<evidence type="ECO:0000256" key="14">
    <source>
        <dbReference type="RuleBase" id="RU000437"/>
    </source>
</evidence>
<feature type="binding site" evidence="13">
    <location>
        <position position="265"/>
    </location>
    <ligand>
        <name>NAD(+)</name>
        <dbReference type="ChEBI" id="CHEBI:57540"/>
    </ligand>
</feature>
<name>A0A2W5KAR4_ANCNO</name>
<feature type="binding site" evidence="10">
    <location>
        <position position="266"/>
    </location>
    <ligand>
        <name>sn-glycerol 3-phosphate</name>
        <dbReference type="ChEBI" id="CHEBI:57597"/>
    </ligand>
</feature>
<comment type="subcellular location">
    <subcellularLocation>
        <location evidence="10">Cytoplasm</location>
    </subcellularLocation>
</comment>
<feature type="binding site" evidence="10">
    <location>
        <position position="265"/>
    </location>
    <ligand>
        <name>NADPH</name>
        <dbReference type="ChEBI" id="CHEBI:57783"/>
    </ligand>
</feature>
<dbReference type="EC" id="1.1.1.94" evidence="10"/>
<evidence type="ECO:0000256" key="6">
    <source>
        <dbReference type="ARBA" id="ARBA00023027"/>
    </source>
</evidence>
<feature type="binding site" evidence="12">
    <location>
        <position position="118"/>
    </location>
    <ligand>
        <name>substrate</name>
    </ligand>
</feature>
<evidence type="ECO:0000256" key="13">
    <source>
        <dbReference type="PIRSR" id="PIRSR000114-3"/>
    </source>
</evidence>
<dbReference type="InterPro" id="IPR006109">
    <property type="entry name" value="G3P_DH_NAD-dep_C"/>
</dbReference>
<keyword evidence="5 10" id="KW-0560">Oxidoreductase</keyword>
<dbReference type="InterPro" id="IPR008927">
    <property type="entry name" value="6-PGluconate_DH-like_C_sf"/>
</dbReference>
<dbReference type="PRINTS" id="PR00077">
    <property type="entry name" value="GPDHDRGNASE"/>
</dbReference>
<dbReference type="Pfam" id="PF07479">
    <property type="entry name" value="NAD_Gly3P_dh_C"/>
    <property type="match status" value="1"/>
</dbReference>
<dbReference type="PANTHER" id="PTHR11728:SF1">
    <property type="entry name" value="GLYCEROL-3-PHOSPHATE DEHYDROGENASE [NAD(+)] 2, CHLOROPLASTIC"/>
    <property type="match status" value="1"/>
</dbReference>
<comment type="caution">
    <text evidence="18">The sequence shown here is derived from an EMBL/GenBank/DDBJ whole genome shotgun (WGS) entry which is preliminary data.</text>
</comment>
<feature type="domain" description="Glycerol-3-phosphate dehydrogenase NAD-dependent C-terminal" evidence="17">
    <location>
        <begin position="190"/>
        <end position="325"/>
    </location>
</feature>
<evidence type="ECO:0000256" key="2">
    <source>
        <dbReference type="ARBA" id="ARBA00022516"/>
    </source>
</evidence>
<evidence type="ECO:0000256" key="9">
    <source>
        <dbReference type="ARBA" id="ARBA00023264"/>
    </source>
</evidence>
<feature type="binding site" evidence="13">
    <location>
        <position position="282"/>
    </location>
    <ligand>
        <name>NAD(+)</name>
        <dbReference type="ChEBI" id="CHEBI:57540"/>
    </ligand>
</feature>
<evidence type="ECO:0000256" key="3">
    <source>
        <dbReference type="ARBA" id="ARBA00022741"/>
    </source>
</evidence>
<dbReference type="GO" id="GO:0006650">
    <property type="term" value="P:glycerophospholipid metabolic process"/>
    <property type="evidence" value="ECO:0007669"/>
    <property type="project" value="UniProtKB-UniRule"/>
</dbReference>
<keyword evidence="8 10" id="KW-0594">Phospholipid biosynthesis</keyword>
<feature type="binding site" evidence="10">
    <location>
        <position position="24"/>
    </location>
    <ligand>
        <name>NADPH</name>
        <dbReference type="ChEBI" id="CHEBI:57783"/>
    </ligand>
</feature>
<dbReference type="NCBIfam" id="NF000940">
    <property type="entry name" value="PRK00094.1-2"/>
    <property type="match status" value="1"/>
</dbReference>
<evidence type="ECO:0000256" key="8">
    <source>
        <dbReference type="ARBA" id="ARBA00023209"/>
    </source>
</evidence>
<dbReference type="Gene3D" id="3.40.50.720">
    <property type="entry name" value="NAD(P)-binding Rossmann-like Domain"/>
    <property type="match status" value="1"/>
</dbReference>
<feature type="binding site" evidence="10">
    <location>
        <position position="285"/>
    </location>
    <ligand>
        <name>NADPH</name>
        <dbReference type="ChEBI" id="CHEBI:57783"/>
    </ligand>
</feature>
<dbReference type="UniPathway" id="UPA00940"/>
<dbReference type="GO" id="GO:0141153">
    <property type="term" value="F:glycerol-3-phosphate dehydrogenase (NADP+) activity"/>
    <property type="evidence" value="ECO:0007669"/>
    <property type="project" value="RHEA"/>
</dbReference>
<feature type="binding site" evidence="13">
    <location>
        <position position="150"/>
    </location>
    <ligand>
        <name>NAD(+)</name>
        <dbReference type="ChEBI" id="CHEBI:57540"/>
    </ligand>
</feature>
<dbReference type="PANTHER" id="PTHR11728">
    <property type="entry name" value="GLYCEROL-3-PHOSPHATE DEHYDROGENASE"/>
    <property type="match status" value="1"/>
</dbReference>
<feature type="binding site" evidence="10">
    <location>
        <position position="146"/>
    </location>
    <ligand>
        <name>sn-glycerol 3-phosphate</name>
        <dbReference type="ChEBI" id="CHEBI:57597"/>
    </ligand>
</feature>
<dbReference type="SUPFAM" id="SSF48179">
    <property type="entry name" value="6-phosphogluconate dehydrogenase C-terminal domain-like"/>
    <property type="match status" value="1"/>
</dbReference>
<feature type="domain" description="Glycerol-3-phosphate dehydrogenase NAD-dependent N-terminal" evidence="16">
    <location>
        <begin position="16"/>
        <end position="170"/>
    </location>
</feature>
<keyword evidence="9 10" id="KW-1208">Phospholipid metabolism</keyword>
<feature type="active site" description="Proton acceptor" evidence="10 11">
    <location>
        <position position="201"/>
    </location>
</feature>
<gene>
    <name evidence="10" type="primary">gpsA</name>
    <name evidence="18" type="ORF">DI565_15680</name>
</gene>
<evidence type="ECO:0000256" key="10">
    <source>
        <dbReference type="HAMAP-Rule" id="MF_00394"/>
    </source>
</evidence>
<feature type="binding site" evidence="13">
    <location>
        <begin position="20"/>
        <end position="25"/>
    </location>
    <ligand>
        <name>NAD(+)</name>
        <dbReference type="ChEBI" id="CHEBI:57540"/>
    </ligand>
</feature>
<sequence length="335" mass="33675">MAARRRCGRAGSESVIAVLGAGAWGAALANVAAEASGADVAFVGRDPAVMAEIERTRENERRLPGIRLHDGVRATADLSALGAAGIILFVTPTQTLREVSSRAAAHLKAGAVAVAACKGVERGSLKLPHQTLDEALPGRPNALLSGPSFADDVARGLPTAVTLASADEAVATRVAEALATRSFRPYRSTDVAGTALGGAAKNVLAIAAGVVEGRGLGASAVAALIARGFAELARLGGAIGARPETLSGLSGLGDLVLTATSPKSRNFSLGLSIGRGEPASEKLAEGAATAEALVQLAGERGVELPISSAVAEIVAGRLSVTDAIERLLARPLRAE</sequence>
<feature type="binding site" evidence="10">
    <location>
        <position position="118"/>
    </location>
    <ligand>
        <name>NADPH</name>
        <dbReference type="ChEBI" id="CHEBI:57783"/>
    </ligand>
</feature>
<evidence type="ECO:0000256" key="4">
    <source>
        <dbReference type="ARBA" id="ARBA00022857"/>
    </source>
</evidence>
<dbReference type="SUPFAM" id="SSF51735">
    <property type="entry name" value="NAD(P)-binding Rossmann-fold domains"/>
    <property type="match status" value="1"/>
</dbReference>
<accession>A0A2W5KAR4</accession>
<proteinExistence type="inferred from homology"/>
<evidence type="ECO:0000256" key="5">
    <source>
        <dbReference type="ARBA" id="ARBA00023002"/>
    </source>
</evidence>
<dbReference type="PROSITE" id="PS00957">
    <property type="entry name" value="NAD_G3PDH"/>
    <property type="match status" value="1"/>
</dbReference>
<dbReference type="InterPro" id="IPR011128">
    <property type="entry name" value="G3P_DH_NAD-dep_N"/>
</dbReference>
<dbReference type="NCBIfam" id="NF000942">
    <property type="entry name" value="PRK00094.1-4"/>
    <property type="match status" value="1"/>
</dbReference>
<organism evidence="18 19">
    <name type="scientific">Ancylobacter novellus</name>
    <name type="common">Thiobacillus novellus</name>
    <dbReference type="NCBI Taxonomy" id="921"/>
    <lineage>
        <taxon>Bacteria</taxon>
        <taxon>Pseudomonadati</taxon>
        <taxon>Pseudomonadota</taxon>
        <taxon>Alphaproteobacteria</taxon>
        <taxon>Hyphomicrobiales</taxon>
        <taxon>Xanthobacteraceae</taxon>
        <taxon>Ancylobacter</taxon>
    </lineage>
</organism>
<comment type="similarity">
    <text evidence="1 10 14">Belongs to the NAD-dependent glycerol-3-phosphate dehydrogenase family.</text>
</comment>
<keyword evidence="4 10" id="KW-0521">NADP</keyword>
<dbReference type="InterPro" id="IPR036291">
    <property type="entry name" value="NAD(P)-bd_dom_sf"/>
</dbReference>
<dbReference type="PIRSF" id="PIRSF000114">
    <property type="entry name" value="Glycerol-3-P_dh"/>
    <property type="match status" value="1"/>
</dbReference>
<feature type="binding site" evidence="10">
    <location>
        <position position="118"/>
    </location>
    <ligand>
        <name>sn-glycerol 3-phosphate</name>
        <dbReference type="ChEBI" id="CHEBI:57597"/>
    </ligand>
</feature>
<keyword evidence="7 10" id="KW-0443">Lipid metabolism</keyword>
<feature type="binding site" evidence="10">
    <location>
        <position position="201"/>
    </location>
    <ligand>
        <name>sn-glycerol 3-phosphate</name>
        <dbReference type="ChEBI" id="CHEBI:57597"/>
    </ligand>
</feature>
<evidence type="ECO:0000256" key="11">
    <source>
        <dbReference type="PIRSR" id="PIRSR000114-1"/>
    </source>
</evidence>
<dbReference type="Proteomes" id="UP000249577">
    <property type="component" value="Unassembled WGS sequence"/>
</dbReference>